<comment type="similarity">
    <text evidence="2">Belongs to the tellurite-resistance/dicarboxylate transporter (TDT) family.</text>
</comment>
<dbReference type="VEuPathDB" id="FungiDB:Z520_11319"/>
<evidence type="ECO:0000256" key="1">
    <source>
        <dbReference type="ARBA" id="ARBA00004651"/>
    </source>
</evidence>
<evidence type="ECO:0000256" key="6">
    <source>
        <dbReference type="ARBA" id="ARBA00022989"/>
    </source>
</evidence>
<sequence length="448" mass="50333">MDPAGTYANCQVARDSSQEFPHECQNGEHQTAKDELMEKFAAKNQRGWRKVVLNFTPSWFAATMGTGIASILLHNLPYNGDWLYWLSVIIFCLNIGLFCVFLFISILRYTMFPGLFMAMIRHPVQSLFVGTFPMGLATIVNMVVFVCVEHWGVWATTLAWTLWWIDVVIAVMTCMWLPFVIMHLHQSELSKMTAVWLLPIVATIVAAASGGIVAEYLPNPQHAVWTVVVSYVLWGTGFPLAMVVLVMYFHRLTIHRLPPREVIVSVFLPLGPLGQGSFGLMQLGKVCAKVFPQTENFGPDAGRTIYSFSIVIALAIWGYGLVWLFFAVASITRSRFPFNMGWWGFTFPLGVFAVSTTTLAKEIPSKFFKILGTIFSVAVVLLWLIVALGTLKGAVSGTLFYAPCVEQYEKALTNGQRKKEKQLKNRLPLKHWRKKDDDADADAEKQQV</sequence>
<dbReference type="GO" id="GO:0005886">
    <property type="term" value="C:plasma membrane"/>
    <property type="evidence" value="ECO:0007669"/>
    <property type="project" value="UniProtKB-SubCell"/>
</dbReference>
<feature type="transmembrane region" description="Helical" evidence="11">
    <location>
        <begin position="223"/>
        <end position="250"/>
    </location>
</feature>
<protein>
    <recommendedName>
        <fullName evidence="9">Sulfite efflux pump SSU1</fullName>
    </recommendedName>
</protein>
<evidence type="ECO:0000256" key="3">
    <source>
        <dbReference type="ARBA" id="ARBA00022448"/>
    </source>
</evidence>
<feature type="transmembrane region" description="Helical" evidence="11">
    <location>
        <begin position="340"/>
        <end position="361"/>
    </location>
</feature>
<feature type="transmembrane region" description="Helical" evidence="11">
    <location>
        <begin position="194"/>
        <end position="217"/>
    </location>
</feature>
<dbReference type="AlphaFoldDB" id="A0A0D2I748"/>
<dbReference type="OrthoDB" id="1099at2759"/>
<evidence type="ECO:0000313" key="12">
    <source>
        <dbReference type="EMBL" id="KIX93046.1"/>
    </source>
</evidence>
<feature type="transmembrane region" description="Helical" evidence="11">
    <location>
        <begin position="304"/>
        <end position="328"/>
    </location>
</feature>
<dbReference type="FunFam" id="1.50.10.150:FF:000004">
    <property type="entry name" value="Malic acid transporter"/>
    <property type="match status" value="1"/>
</dbReference>
<evidence type="ECO:0000256" key="9">
    <source>
        <dbReference type="ARBA" id="ARBA00072906"/>
    </source>
</evidence>
<proteinExistence type="inferred from homology"/>
<dbReference type="GO" id="GO:0000319">
    <property type="term" value="F:sulfite transmembrane transporter activity"/>
    <property type="evidence" value="ECO:0007669"/>
    <property type="project" value="TreeGrafter"/>
</dbReference>
<dbReference type="PANTHER" id="PTHR31686:SF1">
    <property type="entry name" value="SULFITE EFFLUX PUMP SSU1"/>
    <property type="match status" value="1"/>
</dbReference>
<dbReference type="Gene3D" id="1.50.10.150">
    <property type="entry name" value="Voltage-dependent anion channel"/>
    <property type="match status" value="1"/>
</dbReference>
<keyword evidence="4" id="KW-1003">Cell membrane</keyword>
<dbReference type="InterPro" id="IPR038665">
    <property type="entry name" value="Voltage-dep_anion_channel_sf"/>
</dbReference>
<evidence type="ECO:0000256" key="10">
    <source>
        <dbReference type="SAM" id="MobiDB-lite"/>
    </source>
</evidence>
<dbReference type="PANTHER" id="PTHR31686">
    <property type="match status" value="1"/>
</dbReference>
<keyword evidence="5 11" id="KW-0812">Transmembrane</keyword>
<organism evidence="12 13">
    <name type="scientific">Fonsecaea multimorphosa CBS 102226</name>
    <dbReference type="NCBI Taxonomy" id="1442371"/>
    <lineage>
        <taxon>Eukaryota</taxon>
        <taxon>Fungi</taxon>
        <taxon>Dikarya</taxon>
        <taxon>Ascomycota</taxon>
        <taxon>Pezizomycotina</taxon>
        <taxon>Eurotiomycetes</taxon>
        <taxon>Chaetothyriomycetidae</taxon>
        <taxon>Chaetothyriales</taxon>
        <taxon>Herpotrichiellaceae</taxon>
        <taxon>Fonsecaea</taxon>
    </lineage>
</organism>
<reference evidence="12 13" key="1">
    <citation type="submission" date="2015-01" db="EMBL/GenBank/DDBJ databases">
        <title>The Genome Sequence of Fonsecaea multimorphosa CBS 102226.</title>
        <authorList>
            <consortium name="The Broad Institute Genomics Platform"/>
            <person name="Cuomo C."/>
            <person name="de Hoog S."/>
            <person name="Gorbushina A."/>
            <person name="Stielow B."/>
            <person name="Teixiera M."/>
            <person name="Abouelleil A."/>
            <person name="Chapman S.B."/>
            <person name="Priest M."/>
            <person name="Young S.K."/>
            <person name="Wortman J."/>
            <person name="Nusbaum C."/>
            <person name="Birren B."/>
        </authorList>
    </citation>
    <scope>NUCLEOTIDE SEQUENCE [LARGE SCALE GENOMIC DNA]</scope>
    <source>
        <strain evidence="12 13">CBS 102226</strain>
    </source>
</reference>
<feature type="compositionally biased region" description="Basic and acidic residues" evidence="10">
    <location>
        <begin position="434"/>
        <end position="448"/>
    </location>
</feature>
<dbReference type="EMBL" id="KN848098">
    <property type="protein sequence ID" value="KIX93046.1"/>
    <property type="molecule type" value="Genomic_DNA"/>
</dbReference>
<feature type="transmembrane region" description="Helical" evidence="11">
    <location>
        <begin position="367"/>
        <end position="391"/>
    </location>
</feature>
<evidence type="ECO:0000256" key="4">
    <source>
        <dbReference type="ARBA" id="ARBA00022475"/>
    </source>
</evidence>
<evidence type="ECO:0000256" key="7">
    <source>
        <dbReference type="ARBA" id="ARBA00023136"/>
    </source>
</evidence>
<dbReference type="InterPro" id="IPR004695">
    <property type="entry name" value="SLAC1/Mae1/Ssu1/TehA"/>
</dbReference>
<comment type="subcellular location">
    <subcellularLocation>
        <location evidence="1">Cell membrane</location>
        <topology evidence="1">Multi-pass membrane protein</topology>
    </subcellularLocation>
</comment>
<comment type="function">
    <text evidence="8">Sulphite efflux pump required for the secretion of sulphite as a reducing agent. In the presence of sulphite, cystine in keratin is directly cleaved to cysteine and S-sulphocysteine, and thereby, reduced proteins become accessible to hydrolysis by a variety of secreted endo- and exoproteases. Excretion of sulphite mediated by an efflux pump also represents a detoxification pathway for dermatophytes during infection of the epidermal stratum corneum, hair and nails, which are rich in cysteine.</text>
</comment>
<feature type="transmembrane region" description="Helical" evidence="11">
    <location>
        <begin position="127"/>
        <end position="151"/>
    </location>
</feature>
<evidence type="ECO:0000256" key="11">
    <source>
        <dbReference type="SAM" id="Phobius"/>
    </source>
</evidence>
<dbReference type="GeneID" id="27717065"/>
<keyword evidence="3" id="KW-0813">Transport</keyword>
<feature type="transmembrane region" description="Helical" evidence="11">
    <location>
        <begin position="262"/>
        <end position="284"/>
    </location>
</feature>
<evidence type="ECO:0000313" key="13">
    <source>
        <dbReference type="Proteomes" id="UP000053411"/>
    </source>
</evidence>
<dbReference type="InterPro" id="IPR051629">
    <property type="entry name" value="Sulfite_efflux_TDT"/>
</dbReference>
<evidence type="ECO:0000256" key="5">
    <source>
        <dbReference type="ARBA" id="ARBA00022692"/>
    </source>
</evidence>
<dbReference type="Pfam" id="PF03595">
    <property type="entry name" value="SLAC1"/>
    <property type="match status" value="1"/>
</dbReference>
<keyword evidence="6 11" id="KW-1133">Transmembrane helix</keyword>
<keyword evidence="13" id="KW-1185">Reference proteome</keyword>
<name>A0A0D2I748_9EURO</name>
<dbReference type="CDD" id="cd09318">
    <property type="entry name" value="TDT_SSU1"/>
    <property type="match status" value="1"/>
</dbReference>
<feature type="transmembrane region" description="Helical" evidence="11">
    <location>
        <begin position="163"/>
        <end position="182"/>
    </location>
</feature>
<feature type="transmembrane region" description="Helical" evidence="11">
    <location>
        <begin position="82"/>
        <end position="107"/>
    </location>
</feature>
<feature type="region of interest" description="Disordered" evidence="10">
    <location>
        <begin position="417"/>
        <end position="448"/>
    </location>
</feature>
<accession>A0A0D2I748</accession>
<feature type="transmembrane region" description="Helical" evidence="11">
    <location>
        <begin position="51"/>
        <end position="76"/>
    </location>
</feature>
<gene>
    <name evidence="12" type="ORF">Z520_11319</name>
</gene>
<dbReference type="Proteomes" id="UP000053411">
    <property type="component" value="Unassembled WGS sequence"/>
</dbReference>
<evidence type="ECO:0000256" key="8">
    <source>
        <dbReference type="ARBA" id="ARBA00056100"/>
    </source>
</evidence>
<keyword evidence="7 11" id="KW-0472">Membrane</keyword>
<dbReference type="RefSeq" id="XP_016627169.1">
    <property type="nucleotide sequence ID" value="XM_016781808.1"/>
</dbReference>
<evidence type="ECO:0000256" key="2">
    <source>
        <dbReference type="ARBA" id="ARBA00008566"/>
    </source>
</evidence>